<organism evidence="2 3">
    <name type="scientific">Aphis gossypii</name>
    <name type="common">Cotton aphid</name>
    <dbReference type="NCBI Taxonomy" id="80765"/>
    <lineage>
        <taxon>Eukaryota</taxon>
        <taxon>Metazoa</taxon>
        <taxon>Ecdysozoa</taxon>
        <taxon>Arthropoda</taxon>
        <taxon>Hexapoda</taxon>
        <taxon>Insecta</taxon>
        <taxon>Pterygota</taxon>
        <taxon>Neoptera</taxon>
        <taxon>Paraneoptera</taxon>
        <taxon>Hemiptera</taxon>
        <taxon>Sternorrhyncha</taxon>
        <taxon>Aphidomorpha</taxon>
        <taxon>Aphidoidea</taxon>
        <taxon>Aphididae</taxon>
        <taxon>Aphidini</taxon>
        <taxon>Aphis</taxon>
        <taxon>Aphis</taxon>
    </lineage>
</organism>
<gene>
    <name evidence="2" type="ORF">APHIGO_LOCUS11597</name>
</gene>
<evidence type="ECO:0000259" key="1">
    <source>
        <dbReference type="Pfam" id="PF04937"/>
    </source>
</evidence>
<protein>
    <recommendedName>
        <fullName evidence="1">DUF659 domain-containing protein</fullName>
    </recommendedName>
</protein>
<dbReference type="InterPro" id="IPR007021">
    <property type="entry name" value="DUF659"/>
</dbReference>
<dbReference type="InterPro" id="IPR033375">
    <property type="entry name" value="Cggbp1"/>
</dbReference>
<dbReference type="GO" id="GO:0003690">
    <property type="term" value="F:double-stranded DNA binding"/>
    <property type="evidence" value="ECO:0007669"/>
    <property type="project" value="InterPro"/>
</dbReference>
<reference evidence="2" key="2">
    <citation type="submission" date="2022-10" db="EMBL/GenBank/DDBJ databases">
        <authorList>
            <consortium name="ENA_rothamsted_submissions"/>
            <consortium name="culmorum"/>
            <person name="King R."/>
        </authorList>
    </citation>
    <scope>NUCLEOTIDE SEQUENCE</scope>
</reference>
<evidence type="ECO:0000313" key="2">
    <source>
        <dbReference type="EMBL" id="CAH1738206.1"/>
    </source>
</evidence>
<dbReference type="EMBL" id="OU899037">
    <property type="protein sequence ID" value="CAH1738206.1"/>
    <property type="molecule type" value="Genomic_DNA"/>
</dbReference>
<dbReference type="AlphaFoldDB" id="A0A9P0NTU5"/>
<evidence type="ECO:0000313" key="3">
    <source>
        <dbReference type="Proteomes" id="UP001154329"/>
    </source>
</evidence>
<dbReference type="Pfam" id="PF04937">
    <property type="entry name" value="DUF659"/>
    <property type="match status" value="1"/>
</dbReference>
<dbReference type="PANTHER" id="PTHR32344">
    <property type="entry name" value="U1-TYPE DOMAIN-CONTAINING PROTEIN"/>
    <property type="match status" value="1"/>
</dbReference>
<accession>A0A9P0NTU5</accession>
<name>A0A9P0NTU5_APHGO</name>
<reference evidence="2" key="1">
    <citation type="submission" date="2022-02" db="EMBL/GenBank/DDBJ databases">
        <authorList>
            <person name="King R."/>
        </authorList>
    </citation>
    <scope>NUCLEOTIDE SEQUENCE</scope>
</reference>
<dbReference type="GO" id="GO:0006357">
    <property type="term" value="P:regulation of transcription by RNA polymerase II"/>
    <property type="evidence" value="ECO:0007669"/>
    <property type="project" value="InterPro"/>
</dbReference>
<dbReference type="PANTHER" id="PTHR32344:SF1">
    <property type="entry name" value="U1-TYPE DOMAIN-CONTAINING PROTEIN"/>
    <property type="match status" value="1"/>
</dbReference>
<sequence length="272" mass="31182">MPKDKLSLARRLRSYVQEFGSDTFSHDSSILFCKYCEIKVNCEKKINVTQHLKTDKHTKAIKRKQEESVKSQQKFLTHSSQKSCFNKDLCQALLSANIPLNKLSNNRFRSFLSTYTGKEIPMESTLRQGYVDDILYIETMEKIKSEISNKNLWLSIDNTSDIEGRFITNVIVGILEVDQPGKIFLINSEKLGKTNYSTISKLFDDSIQLMGIERDRVLLFLTDAAPYMIKSATELRALYTKMIHVTCAAHGLHSLIGWQKKLEDISNQLIKS</sequence>
<keyword evidence="3" id="KW-1185">Reference proteome</keyword>
<feature type="domain" description="DUF659" evidence="1">
    <location>
        <begin position="138"/>
        <end position="257"/>
    </location>
</feature>
<dbReference type="Proteomes" id="UP001154329">
    <property type="component" value="Chromosome 4"/>
</dbReference>
<dbReference type="GO" id="GO:0005634">
    <property type="term" value="C:nucleus"/>
    <property type="evidence" value="ECO:0007669"/>
    <property type="project" value="InterPro"/>
</dbReference>
<proteinExistence type="predicted"/>